<keyword evidence="10" id="KW-1185">Reference proteome</keyword>
<dbReference type="GO" id="GO:0005525">
    <property type="term" value="F:GTP binding"/>
    <property type="evidence" value="ECO:0007669"/>
    <property type="project" value="UniProtKB-KW"/>
</dbReference>
<feature type="coiled-coil region" evidence="7">
    <location>
        <begin position="316"/>
        <end position="408"/>
    </location>
</feature>
<evidence type="ECO:0000259" key="8">
    <source>
        <dbReference type="PROSITE" id="PS51719"/>
    </source>
</evidence>
<dbReference type="Proteomes" id="UP000008743">
    <property type="component" value="Unassembled WGS sequence"/>
</dbReference>
<organism evidence="9 10">
    <name type="scientific">Capsaspora owczarzaki (strain ATCC 30864)</name>
    <dbReference type="NCBI Taxonomy" id="595528"/>
    <lineage>
        <taxon>Eukaryota</taxon>
        <taxon>Filasterea</taxon>
        <taxon>Capsaspora</taxon>
    </lineage>
</organism>
<dbReference type="InterPro" id="IPR016491">
    <property type="entry name" value="Septin"/>
</dbReference>
<evidence type="ECO:0000256" key="3">
    <source>
        <dbReference type="ARBA" id="ARBA00023054"/>
    </source>
</evidence>
<comment type="similarity">
    <text evidence="6">Belongs to the TRAFAC class TrmE-Era-EngA-EngB-Septin-like GTPase superfamily. Septin GTPase family.</text>
</comment>
<dbReference type="AlphaFoldDB" id="A0A0D2UGH6"/>
<keyword evidence="3 7" id="KW-0175">Coiled coil</keyword>
<keyword evidence="2 6" id="KW-0547">Nucleotide-binding</keyword>
<keyword evidence="4 6" id="KW-0342">GTP-binding</keyword>
<dbReference type="InterPro" id="IPR030379">
    <property type="entry name" value="G_SEPTIN_dom"/>
</dbReference>
<accession>A0A0D2UGH6</accession>
<gene>
    <name evidence="9" type="ORF">CAOG_004850</name>
</gene>
<evidence type="ECO:0000256" key="4">
    <source>
        <dbReference type="ARBA" id="ARBA00023134"/>
    </source>
</evidence>
<dbReference type="GO" id="GO:0051301">
    <property type="term" value="P:cell division"/>
    <property type="evidence" value="ECO:0007669"/>
    <property type="project" value="UniProtKB-KW"/>
</dbReference>
<dbReference type="eggNOG" id="KOG3859">
    <property type="taxonomic scope" value="Eukaryota"/>
</dbReference>
<evidence type="ECO:0000256" key="5">
    <source>
        <dbReference type="ARBA" id="ARBA00023306"/>
    </source>
</evidence>
<keyword evidence="5" id="KW-0131">Cell cycle</keyword>
<sequence>MAHKYRSLGESGRHLRLGGYVGFDSLPNQLVNIRKSQGFGFNLLVVGESGIGKHTLVDSLFKTNFEHDQLDQPAKAVTLTSNTYELNETGVDLRLSVTHSRGFGDQVNNADGIKPIVDFVDARFDEFLQQEFKPSRDLKSWIDTRIHACLYLLTPTGHSIKSIDLLALKELSTRVNIILVIAKSDTVSRSELDEYKQRILNELDDNNIKLYSFPTDDSDDVAKLNEKLNAEVPFAVVGSRTEANLGGQRVRVRQYPWGIVEVENEAHSDFPKLREMLIRTNMDDLIGKTHHGHYEHFRQQNFSKLGLGGNADSTVSEAYNKKLAEHEAEKQRIEEAMRQTFVARVKDKDTELQRAGLELNQRFEKQMRQVKEQLKEFEEQDKRISTELEAIRAAMADLNKDKKKDKKTK</sequence>
<protein>
    <submittedName>
        <fullName evidence="9">Septin-6</fullName>
    </submittedName>
</protein>
<dbReference type="PIRSF" id="PIRSF006698">
    <property type="entry name" value="Septin"/>
    <property type="match status" value="1"/>
</dbReference>
<dbReference type="OrthoDB" id="416553at2759"/>
<evidence type="ECO:0000313" key="10">
    <source>
        <dbReference type="Proteomes" id="UP000008743"/>
    </source>
</evidence>
<dbReference type="FunFam" id="3.40.50.300:FF:000162">
    <property type="entry name" value="septin-7 isoform X1"/>
    <property type="match status" value="1"/>
</dbReference>
<evidence type="ECO:0000256" key="6">
    <source>
        <dbReference type="RuleBase" id="RU004560"/>
    </source>
</evidence>
<proteinExistence type="inferred from homology"/>
<evidence type="ECO:0000256" key="2">
    <source>
        <dbReference type="ARBA" id="ARBA00022741"/>
    </source>
</evidence>
<dbReference type="Pfam" id="PF00735">
    <property type="entry name" value="Septin"/>
    <property type="match status" value="1"/>
</dbReference>
<dbReference type="EMBL" id="KE346366">
    <property type="protein sequence ID" value="KJE94166.1"/>
    <property type="molecule type" value="Genomic_DNA"/>
</dbReference>
<dbReference type="OMA" id="RNRTIMA"/>
<name>A0A0D2UGH6_CAPO3</name>
<dbReference type="InterPro" id="IPR027417">
    <property type="entry name" value="P-loop_NTPase"/>
</dbReference>
<dbReference type="PhylomeDB" id="A0A0D2UGH6"/>
<dbReference type="CDD" id="cd01850">
    <property type="entry name" value="CDC_Septin"/>
    <property type="match status" value="1"/>
</dbReference>
<feature type="domain" description="Septin-type G" evidence="8">
    <location>
        <begin position="37"/>
        <end position="304"/>
    </location>
</feature>
<dbReference type="PANTHER" id="PTHR18884">
    <property type="entry name" value="SEPTIN"/>
    <property type="match status" value="1"/>
</dbReference>
<keyword evidence="1" id="KW-0132">Cell division</keyword>
<reference evidence="10" key="1">
    <citation type="submission" date="2011-02" db="EMBL/GenBank/DDBJ databases">
        <title>The Genome Sequence of Capsaspora owczarzaki ATCC 30864.</title>
        <authorList>
            <person name="Russ C."/>
            <person name="Cuomo C."/>
            <person name="Burger G."/>
            <person name="Gray M.W."/>
            <person name="Holland P.W.H."/>
            <person name="King N."/>
            <person name="Lang F.B.F."/>
            <person name="Roger A.J."/>
            <person name="Ruiz-Trillo I."/>
            <person name="Young S.K."/>
            <person name="Zeng Q."/>
            <person name="Gargeya S."/>
            <person name="Alvarado L."/>
            <person name="Berlin A."/>
            <person name="Chapman S.B."/>
            <person name="Chen Z."/>
            <person name="Freedman E."/>
            <person name="Gellesch M."/>
            <person name="Goldberg J."/>
            <person name="Griggs A."/>
            <person name="Gujja S."/>
            <person name="Heilman E."/>
            <person name="Heiman D."/>
            <person name="Howarth C."/>
            <person name="Mehta T."/>
            <person name="Neiman D."/>
            <person name="Pearson M."/>
            <person name="Roberts A."/>
            <person name="Saif S."/>
            <person name="Shea T."/>
            <person name="Shenoy N."/>
            <person name="Sisk P."/>
            <person name="Stolte C."/>
            <person name="Sykes S."/>
            <person name="White J."/>
            <person name="Yandava C."/>
            <person name="Haas B."/>
            <person name="Nusbaum C."/>
            <person name="Birren B."/>
        </authorList>
    </citation>
    <scope>NUCLEOTIDE SEQUENCE</scope>
    <source>
        <strain evidence="10">ATCC 30864</strain>
    </source>
</reference>
<dbReference type="InParanoid" id="A0A0D2UGH6"/>
<dbReference type="SUPFAM" id="SSF52540">
    <property type="entry name" value="P-loop containing nucleoside triphosphate hydrolases"/>
    <property type="match status" value="1"/>
</dbReference>
<evidence type="ECO:0000256" key="7">
    <source>
        <dbReference type="SAM" id="Coils"/>
    </source>
</evidence>
<evidence type="ECO:0000256" key="1">
    <source>
        <dbReference type="ARBA" id="ARBA00022618"/>
    </source>
</evidence>
<dbReference type="Gene3D" id="3.40.50.300">
    <property type="entry name" value="P-loop containing nucleotide triphosphate hydrolases"/>
    <property type="match status" value="1"/>
</dbReference>
<dbReference type="GO" id="GO:0005856">
    <property type="term" value="C:cytoskeleton"/>
    <property type="evidence" value="ECO:0007669"/>
    <property type="project" value="UniProtKB-ARBA"/>
</dbReference>
<dbReference type="PROSITE" id="PS51719">
    <property type="entry name" value="G_SEPTIN"/>
    <property type="match status" value="1"/>
</dbReference>
<evidence type="ECO:0000313" key="9">
    <source>
        <dbReference type="EMBL" id="KJE94166.1"/>
    </source>
</evidence>
<dbReference type="STRING" id="595528.A0A0D2UGH6"/>
<dbReference type="RefSeq" id="XP_004347601.1">
    <property type="nucleotide sequence ID" value="XM_004347551.2"/>
</dbReference>